<name>A0A9D4BGZ6_DREPO</name>
<comment type="caution">
    <text evidence="1">The sequence shown here is derived from an EMBL/GenBank/DDBJ whole genome shotgun (WGS) entry which is preliminary data.</text>
</comment>
<organism evidence="1 2">
    <name type="scientific">Dreissena polymorpha</name>
    <name type="common">Zebra mussel</name>
    <name type="synonym">Mytilus polymorpha</name>
    <dbReference type="NCBI Taxonomy" id="45954"/>
    <lineage>
        <taxon>Eukaryota</taxon>
        <taxon>Metazoa</taxon>
        <taxon>Spiralia</taxon>
        <taxon>Lophotrochozoa</taxon>
        <taxon>Mollusca</taxon>
        <taxon>Bivalvia</taxon>
        <taxon>Autobranchia</taxon>
        <taxon>Heteroconchia</taxon>
        <taxon>Euheterodonta</taxon>
        <taxon>Imparidentia</taxon>
        <taxon>Neoheterodontei</taxon>
        <taxon>Myida</taxon>
        <taxon>Dreissenoidea</taxon>
        <taxon>Dreissenidae</taxon>
        <taxon>Dreissena</taxon>
    </lineage>
</organism>
<reference evidence="1" key="2">
    <citation type="submission" date="2020-11" db="EMBL/GenBank/DDBJ databases">
        <authorList>
            <person name="McCartney M.A."/>
            <person name="Auch B."/>
            <person name="Kono T."/>
            <person name="Mallez S."/>
            <person name="Becker A."/>
            <person name="Gohl D.M."/>
            <person name="Silverstein K.A.T."/>
            <person name="Koren S."/>
            <person name="Bechman K.B."/>
            <person name="Herman A."/>
            <person name="Abrahante J.E."/>
            <person name="Garbe J."/>
        </authorList>
    </citation>
    <scope>NUCLEOTIDE SEQUENCE</scope>
    <source>
        <strain evidence="1">Duluth1</strain>
        <tissue evidence="1">Whole animal</tissue>
    </source>
</reference>
<dbReference type="Proteomes" id="UP000828390">
    <property type="component" value="Unassembled WGS sequence"/>
</dbReference>
<dbReference type="EMBL" id="JAIWYP010000017">
    <property type="protein sequence ID" value="KAH3693198.1"/>
    <property type="molecule type" value="Genomic_DNA"/>
</dbReference>
<gene>
    <name evidence="1" type="ORF">DPMN_192600</name>
</gene>
<reference evidence="1" key="1">
    <citation type="journal article" date="2019" name="bioRxiv">
        <title>The Genome of the Zebra Mussel, Dreissena polymorpha: A Resource for Invasive Species Research.</title>
        <authorList>
            <person name="McCartney M.A."/>
            <person name="Auch B."/>
            <person name="Kono T."/>
            <person name="Mallez S."/>
            <person name="Zhang Y."/>
            <person name="Obille A."/>
            <person name="Becker A."/>
            <person name="Abrahante J.E."/>
            <person name="Garbe J."/>
            <person name="Badalamenti J.P."/>
            <person name="Herman A."/>
            <person name="Mangelson H."/>
            <person name="Liachko I."/>
            <person name="Sullivan S."/>
            <person name="Sone E.D."/>
            <person name="Koren S."/>
            <person name="Silverstein K.A.T."/>
            <person name="Beckman K.B."/>
            <person name="Gohl D.M."/>
        </authorList>
    </citation>
    <scope>NUCLEOTIDE SEQUENCE</scope>
    <source>
        <strain evidence="1">Duluth1</strain>
        <tissue evidence="1">Whole animal</tissue>
    </source>
</reference>
<dbReference type="AlphaFoldDB" id="A0A9D4BGZ6"/>
<protein>
    <submittedName>
        <fullName evidence="1">Uncharacterized protein</fullName>
    </submittedName>
</protein>
<keyword evidence="2" id="KW-1185">Reference proteome</keyword>
<evidence type="ECO:0000313" key="2">
    <source>
        <dbReference type="Proteomes" id="UP000828390"/>
    </source>
</evidence>
<accession>A0A9D4BGZ6</accession>
<evidence type="ECO:0000313" key="1">
    <source>
        <dbReference type="EMBL" id="KAH3693198.1"/>
    </source>
</evidence>
<proteinExistence type="predicted"/>
<sequence>MSTTTIFNEDWTINVTLRVKNTPSPGDHVFQPSRHIFKLHADGTINVASSVLTRQMPLSWWPCSDQEKCPAKFLTIFEPVQDIIGTNLVTNFHEDWTINVASRLSTRKNAPPTVGHVFQLTATIFELVQDIIGKNLLTKFHDNRTINVASRVLTRKNAQSPEGHIFQQTGIIFELVQDIIATNLVTKFHDERTINGLQEKNAPPPGGHAFQPTGTIFKFVQDINGANLLTKFHDDRTINVASRPYDENAPPLGGHVFQPTETLFEFVQDIIGTNLLTYGLMVGRWLRDREPGVQMGTCGCILRQNVNGRLMTQKNAPPPGGHVFQPTGITFELFHEDRTINVASRLKNPPPPGGHVFQATILELVQVIVETNLLTKFHEDCTINVASIVFARQILTPHEDKSYHKSSI</sequence>